<evidence type="ECO:0000256" key="5">
    <source>
        <dbReference type="ARBA" id="ARBA00022679"/>
    </source>
</evidence>
<dbReference type="InterPro" id="IPR037675">
    <property type="entry name" value="PIG-O_N"/>
</dbReference>
<dbReference type="InterPro" id="IPR002591">
    <property type="entry name" value="Phosphodiest/P_Trfase"/>
</dbReference>
<feature type="transmembrane region" description="Helical" evidence="11">
    <location>
        <begin position="858"/>
        <end position="877"/>
    </location>
</feature>
<feature type="transmembrane region" description="Helical" evidence="11">
    <location>
        <begin position="484"/>
        <end position="506"/>
    </location>
</feature>
<keyword evidence="6 11" id="KW-0812">Transmembrane</keyword>
<feature type="transmembrane region" description="Helical" evidence="11">
    <location>
        <begin position="454"/>
        <end position="472"/>
    </location>
</feature>
<organism evidence="12">
    <name type="scientific">Lygus hesperus</name>
    <name type="common">Western plant bug</name>
    <dbReference type="NCBI Taxonomy" id="30085"/>
    <lineage>
        <taxon>Eukaryota</taxon>
        <taxon>Metazoa</taxon>
        <taxon>Ecdysozoa</taxon>
        <taxon>Arthropoda</taxon>
        <taxon>Hexapoda</taxon>
        <taxon>Insecta</taxon>
        <taxon>Pterygota</taxon>
        <taxon>Neoptera</taxon>
        <taxon>Paraneoptera</taxon>
        <taxon>Hemiptera</taxon>
        <taxon>Heteroptera</taxon>
        <taxon>Panheteroptera</taxon>
        <taxon>Cimicomorpha</taxon>
        <taxon>Miridae</taxon>
        <taxon>Mirini</taxon>
        <taxon>Lygus</taxon>
    </lineage>
</organism>
<feature type="transmembrane region" description="Helical" evidence="11">
    <location>
        <begin position="794"/>
        <end position="820"/>
    </location>
</feature>
<comment type="similarity">
    <text evidence="3">Belongs to the PIGG/PIGN/PIGO family. PIGO subfamily.</text>
</comment>
<evidence type="ECO:0000256" key="4">
    <source>
        <dbReference type="ARBA" id="ARBA00022502"/>
    </source>
</evidence>
<keyword evidence="9 11" id="KW-0472">Membrane</keyword>
<feature type="transmembrane region" description="Helical" evidence="11">
    <location>
        <begin position="826"/>
        <end position="846"/>
    </location>
</feature>
<accession>A0A146LDS4</accession>
<feature type="transmembrane region" description="Helical" evidence="11">
    <location>
        <begin position="974"/>
        <end position="994"/>
    </location>
</feature>
<feature type="transmembrane region" description="Helical" evidence="11">
    <location>
        <begin position="513"/>
        <end position="535"/>
    </location>
</feature>
<comment type="subcellular location">
    <subcellularLocation>
        <location evidence="1">Endoplasmic reticulum membrane</location>
        <topology evidence="1">Multi-pass membrane protein</topology>
    </subcellularLocation>
</comment>
<feature type="transmembrane region" description="Helical" evidence="11">
    <location>
        <begin position="555"/>
        <end position="574"/>
    </location>
</feature>
<keyword evidence="10" id="KW-0325">Glycoprotein</keyword>
<feature type="transmembrane region" description="Helical" evidence="11">
    <location>
        <begin position="694"/>
        <end position="715"/>
    </location>
</feature>
<evidence type="ECO:0000256" key="11">
    <source>
        <dbReference type="SAM" id="Phobius"/>
    </source>
</evidence>
<evidence type="ECO:0000256" key="8">
    <source>
        <dbReference type="ARBA" id="ARBA00022989"/>
    </source>
</evidence>
<dbReference type="SUPFAM" id="SSF53649">
    <property type="entry name" value="Alkaline phosphatase-like"/>
    <property type="match status" value="1"/>
</dbReference>
<evidence type="ECO:0000313" key="12">
    <source>
        <dbReference type="EMBL" id="JAQ06321.1"/>
    </source>
</evidence>
<reference evidence="12" key="1">
    <citation type="journal article" date="2016" name="Gigascience">
        <title>De novo construction of an expanded transcriptome assembly for the western tarnished plant bug, Lygus hesperus.</title>
        <authorList>
            <person name="Tassone E.E."/>
            <person name="Geib S.M."/>
            <person name="Hall B."/>
            <person name="Fabrick J.A."/>
            <person name="Brent C.S."/>
            <person name="Hull J.J."/>
        </authorList>
    </citation>
    <scope>NUCLEOTIDE SEQUENCE</scope>
</reference>
<protein>
    <submittedName>
        <fullName evidence="12">GPI ethanolamine phosphate transferase 3</fullName>
    </submittedName>
</protein>
<evidence type="ECO:0000256" key="1">
    <source>
        <dbReference type="ARBA" id="ARBA00004477"/>
    </source>
</evidence>
<feature type="transmembrane region" description="Helical" evidence="11">
    <location>
        <begin position="735"/>
        <end position="757"/>
    </location>
</feature>
<dbReference type="InterPro" id="IPR039524">
    <property type="entry name" value="PIGO/GPI13"/>
</dbReference>
<dbReference type="Pfam" id="PF01663">
    <property type="entry name" value="Phosphodiest"/>
    <property type="match status" value="1"/>
</dbReference>
<evidence type="ECO:0000256" key="7">
    <source>
        <dbReference type="ARBA" id="ARBA00022824"/>
    </source>
</evidence>
<name>A0A146LDS4_LYGHE</name>
<dbReference type="GO" id="GO:0005789">
    <property type="term" value="C:endoplasmic reticulum membrane"/>
    <property type="evidence" value="ECO:0007669"/>
    <property type="project" value="UniProtKB-SubCell"/>
</dbReference>
<keyword evidence="4" id="KW-0337">GPI-anchor biosynthesis</keyword>
<dbReference type="PANTHER" id="PTHR23071">
    <property type="entry name" value="PHOSPHATIDYLINOSITOL GLYCAN"/>
    <property type="match status" value="1"/>
</dbReference>
<evidence type="ECO:0000256" key="6">
    <source>
        <dbReference type="ARBA" id="ARBA00022692"/>
    </source>
</evidence>
<evidence type="ECO:0000256" key="10">
    <source>
        <dbReference type="ARBA" id="ARBA00023180"/>
    </source>
</evidence>
<keyword evidence="7" id="KW-0256">Endoplasmic reticulum</keyword>
<feature type="transmembrane region" description="Helical" evidence="11">
    <location>
        <begin position="624"/>
        <end position="642"/>
    </location>
</feature>
<comment type="pathway">
    <text evidence="2">Glycolipid biosynthesis; glycosylphosphatidylinositol-anchor biosynthesis.</text>
</comment>
<dbReference type="GO" id="GO:0006506">
    <property type="term" value="P:GPI anchor biosynthetic process"/>
    <property type="evidence" value="ECO:0007669"/>
    <property type="project" value="UniProtKB-UniPathway"/>
</dbReference>
<dbReference type="EMBL" id="GDHC01012308">
    <property type="protein sequence ID" value="JAQ06321.1"/>
    <property type="molecule type" value="Transcribed_RNA"/>
</dbReference>
<dbReference type="AlphaFoldDB" id="A0A146LDS4"/>
<dbReference type="InterPro" id="IPR017850">
    <property type="entry name" value="Alkaline_phosphatase_core_sf"/>
</dbReference>
<dbReference type="GO" id="GO:0051377">
    <property type="term" value="F:mannose-ethanolamine phosphotransferase activity"/>
    <property type="evidence" value="ECO:0007669"/>
    <property type="project" value="InterPro"/>
</dbReference>
<dbReference type="CDD" id="cd16023">
    <property type="entry name" value="GPI_EPT_3"/>
    <property type="match status" value="1"/>
</dbReference>
<feature type="transmembrane region" description="Helical" evidence="11">
    <location>
        <begin position="923"/>
        <end position="942"/>
    </location>
</feature>
<feature type="transmembrane region" description="Helical" evidence="11">
    <location>
        <begin position="1006"/>
        <end position="1027"/>
    </location>
</feature>
<evidence type="ECO:0000256" key="3">
    <source>
        <dbReference type="ARBA" id="ARBA00008695"/>
    </source>
</evidence>
<dbReference type="UniPathway" id="UPA00196"/>
<feature type="transmembrane region" description="Helical" evidence="11">
    <location>
        <begin position="13"/>
        <end position="36"/>
    </location>
</feature>
<dbReference type="Gene3D" id="3.40.720.10">
    <property type="entry name" value="Alkaline Phosphatase, subunit A"/>
    <property type="match status" value="1"/>
</dbReference>
<proteinExistence type="inferred from homology"/>
<gene>
    <name evidence="12" type="primary">PIGO</name>
    <name evidence="12" type="ORF">g.86936</name>
</gene>
<keyword evidence="8 11" id="KW-1133">Transmembrane helix</keyword>
<evidence type="ECO:0000256" key="2">
    <source>
        <dbReference type="ARBA" id="ARBA00004687"/>
    </source>
</evidence>
<feature type="transmembrane region" description="Helical" evidence="11">
    <location>
        <begin position="897"/>
        <end position="916"/>
    </location>
</feature>
<dbReference type="PANTHER" id="PTHR23071:SF1">
    <property type="entry name" value="GPI ETHANOLAMINE PHOSPHATE TRANSFERASE 3"/>
    <property type="match status" value="1"/>
</dbReference>
<evidence type="ECO:0000256" key="9">
    <source>
        <dbReference type="ARBA" id="ARBA00023136"/>
    </source>
</evidence>
<sequence>MAGYPGPGMTCRYVLLVSWISLTLVSALLLFSRGFLMTRTVLKQKSCCSVDSVHLEGIRNSRNLFAPNSNCSQKFCLGVGNTRAIIFVVDALRYDFVVPYSGSEEHYYHNKLTVLDDLVTTKGARLYKFIADPPTTTFQRVNALTTGSLPTFIDIGSNFASTEINEDNIIDKLRSSNRTVVFMGDDTWIGLYPNRFARQYPYPSFNVWDLETVDNGVKSHLVDELQKSDWDVILAHVLGVDHCGHRYGARHPEMARKLSETNDMLREVVENMDNRTVLFVMGDHGMTDSGDHGGESHKEVTAALVVYSKNPFLSSRLSNTPVIQQVDFVPTFSQIMGIPIPFSSLGSTFLTNLPPPSEDYGSNTHDLASLIVWTNVEQVTKYFEEYARTNSQFPSSVVEKLLKNYKSLSEKYKTLNIANFSTFMEDALKYMNDLREVCRAVWVQFDSSSMSRGLVLIFLTISLGFIVVDGLPSELLHDMIKGPFLWYGFLFVTCSSGLCCVLRYFNLISRLELSLYITSCCSSIVALSCLIVLNWYQVAEHWYKLNKSSDPLSLITRVIALVSAVGMFSNSYVVQESSIIPYLLTSLVWVSVIDVKLEVVKKFTEKCSNFSIFDFFLTSVKCKLILLALCLNVILRLTFYFWECREEQNTNCHRVKNMSKTLSCVMTVVSFATFITLARLLLRNLGNLTGWSPPIFISRYFPTVNVVCCGCYWILNSLPTVNRPKLFFSWQIQLLPITVFFISGAAIVLLYVFPLCVHRTYNTVLYHHGNLIPSIFNKMRNIMSSHDHEDRTPVIYGLATVYSATFINLSIFISFLSAVLLGESRAIVNVLMICSMFLLAVILSIVKFEKSKNNKSNCFLVPWWSVLCWALSSSHFFYATGHQPTFSTVQWDCAGLFGNIVSTIIPGALVVLNTFISQITHSLLLPLLMIIPFTVATVWPKVVHNSQDFRNGELELFQNDDLRRQEMFNLLSRYILFSAFKVFVSMFSACIHSRHMMVWAIFAPKFIFEGLSFLVSLPFLLLGFLFVERISTKIGCLVTESSHID</sequence>
<feature type="transmembrane region" description="Helical" evidence="11">
    <location>
        <begin position="662"/>
        <end position="682"/>
    </location>
</feature>
<keyword evidence="5 12" id="KW-0808">Transferase</keyword>